<dbReference type="SMART" id="SM00671">
    <property type="entry name" value="SEL1"/>
    <property type="match status" value="2"/>
</dbReference>
<name>A0ABP7TK55_9BURK</name>
<gene>
    <name evidence="2" type="ORF">GCM10022212_26990</name>
</gene>
<dbReference type="InterPro" id="IPR006597">
    <property type="entry name" value="Sel1-like"/>
</dbReference>
<feature type="region of interest" description="Disordered" evidence="1">
    <location>
        <begin position="1"/>
        <end position="22"/>
    </location>
</feature>
<dbReference type="RefSeq" id="WP_344763881.1">
    <property type="nucleotide sequence ID" value="NZ_BAAAZE010000010.1"/>
</dbReference>
<evidence type="ECO:0008006" key="4">
    <source>
        <dbReference type="Google" id="ProtNLM"/>
    </source>
</evidence>
<dbReference type="Gene3D" id="1.25.40.10">
    <property type="entry name" value="Tetratricopeptide repeat domain"/>
    <property type="match status" value="1"/>
</dbReference>
<evidence type="ECO:0000313" key="2">
    <source>
        <dbReference type="EMBL" id="GAA4027485.1"/>
    </source>
</evidence>
<proteinExistence type="predicted"/>
<accession>A0ABP7TK55</accession>
<feature type="compositionally biased region" description="Low complexity" evidence="1">
    <location>
        <begin position="11"/>
        <end position="21"/>
    </location>
</feature>
<dbReference type="Proteomes" id="UP001501353">
    <property type="component" value="Unassembled WGS sequence"/>
</dbReference>
<feature type="compositionally biased region" description="Polar residues" evidence="1">
    <location>
        <begin position="1"/>
        <end position="10"/>
    </location>
</feature>
<evidence type="ECO:0000313" key="3">
    <source>
        <dbReference type="Proteomes" id="UP001501353"/>
    </source>
</evidence>
<comment type="caution">
    <text evidence="2">The sequence shown here is derived from an EMBL/GenBank/DDBJ whole genome shotgun (WGS) entry which is preliminary data.</text>
</comment>
<reference evidence="3" key="1">
    <citation type="journal article" date="2019" name="Int. J. Syst. Evol. Microbiol.">
        <title>The Global Catalogue of Microorganisms (GCM) 10K type strain sequencing project: providing services to taxonomists for standard genome sequencing and annotation.</title>
        <authorList>
            <consortium name="The Broad Institute Genomics Platform"/>
            <consortium name="The Broad Institute Genome Sequencing Center for Infectious Disease"/>
            <person name="Wu L."/>
            <person name="Ma J."/>
        </authorList>
    </citation>
    <scope>NUCLEOTIDE SEQUENCE [LARGE SCALE GENOMIC DNA]</scope>
    <source>
        <strain evidence="3">JCM 16673</strain>
    </source>
</reference>
<dbReference type="EMBL" id="BAAAZE010000010">
    <property type="protein sequence ID" value="GAA4027485.1"/>
    <property type="molecule type" value="Genomic_DNA"/>
</dbReference>
<protein>
    <recommendedName>
        <fullName evidence="4">Sel1 repeat family protein</fullName>
    </recommendedName>
</protein>
<sequence>MPVTNPYSSTRDPGPLRLPPLDNAPIPASVTALSREINDKGVYIHKVRRDAGSLANDGAIVRAQLTKLVALDDKIPTPATLVGVGFHKTYNNRGWTNTSGLVFSPATASVLSYKGDVHTHRLSRAKKFSGNAADNPDFDYTEYARYLNDKFNELGTTGSLINNRKDMPLKLREDVAMAREKYAELALRGNRHFHHSQPPDSVISDISSKFLIARLATAIKPPDQWNKADLLTFLDTIDHEEKANIDPLLVHARLKIKDFDGDTQIAAYLRKGMANPAKKNHYTKMVGEWGSLPPNEHLLMPAPRDLLGVLVNLDCVAGIDHALEIRQQIGNLPGHSFDAQHGPLTLTHLLSHKLGKSIGIADKEQVVLWSSKGLIEFAKTGLAAAGVRPDHFQLLYTLAQDSALMSLQKDKIGNQTYGRHPFISDLSMISESGKNLLQLLIEQRSDPDAVNDARFFCLWNVPPQETGKADDALRMAQQRQHSTLPLLQEAASWSAAERMELRQQFISEQLARIQLNHPDEVSYVLRNGVTETGKVAFIPALQTFRVTQGRHVATGTLGPIFEGLHAYDSALGDMALVAGSCRKDTGERQLGLWRPGTDSKILPDQLQLGVRHLPGEPGPNGIAKDVILMSSNAPGNEMRLVLRPHGTTASGHSVRFEMTAATGATQCDDFDVDTDRCTSFKMTCYIIKKHYDEFLAGIVEGNLFNHVAVTRDRFHGTQFKKPERAINIVRYAIANLRYLHAWQDAAGEHSPYSDEALAYINMGTDETAKRIRNRIAMSLRDMRDALNEKPEKTRPLLAVKDVAGECLYDHLSKLIDSFKTRSFSSDAAEDATFQFGLGTICADGLVHQQPDQNRARHFFEKGVLHQHAESQLALGGMYAQGFGGLSVDMGRALELYQLSAAQGNADAVIALHDAAQRMAQERADVAAQLEQARLQTTTLQTEAAAAAAELAAARAAAAEAQRPRERSWIRACFSG</sequence>
<dbReference type="Pfam" id="PF08238">
    <property type="entry name" value="Sel1"/>
    <property type="match status" value="2"/>
</dbReference>
<evidence type="ECO:0000256" key="1">
    <source>
        <dbReference type="SAM" id="MobiDB-lite"/>
    </source>
</evidence>
<keyword evidence="3" id="KW-1185">Reference proteome</keyword>
<dbReference type="InterPro" id="IPR011990">
    <property type="entry name" value="TPR-like_helical_dom_sf"/>
</dbReference>
<organism evidence="2 3">
    <name type="scientific">Actimicrobium antarcticum</name>
    <dbReference type="NCBI Taxonomy" id="1051899"/>
    <lineage>
        <taxon>Bacteria</taxon>
        <taxon>Pseudomonadati</taxon>
        <taxon>Pseudomonadota</taxon>
        <taxon>Betaproteobacteria</taxon>
        <taxon>Burkholderiales</taxon>
        <taxon>Oxalobacteraceae</taxon>
        <taxon>Actimicrobium</taxon>
    </lineage>
</organism>
<dbReference type="SUPFAM" id="SSF81901">
    <property type="entry name" value="HCP-like"/>
    <property type="match status" value="1"/>
</dbReference>